<reference evidence="2" key="1">
    <citation type="submission" date="2014-11" db="EMBL/GenBank/DDBJ databases">
        <title>Xylella fastidiosa Hib4 Genome Sequencing.</title>
        <authorList>
            <person name="Pierry P.M."/>
            <person name="da Silva A.M."/>
        </authorList>
    </citation>
    <scope>NUCLEOTIDE SEQUENCE [LARGE SCALE GENOMIC DNA]</scope>
    <source>
        <strain evidence="2">Hib4</strain>
    </source>
</reference>
<accession>A0ABD7BYX4</accession>
<dbReference type="KEGG" id="xfh:XFHB_13570"/>
<sequence length="55" mass="5884">MLFLVQSEHVLHGAFLAIVGVGFTRSTWPSGKISESTPPTSAVTGRPCLRQDGGW</sequence>
<evidence type="ECO:0000313" key="2">
    <source>
        <dbReference type="Proteomes" id="UP000196980"/>
    </source>
</evidence>
<gene>
    <name evidence="1" type="ORF">XFHB_13570</name>
</gene>
<dbReference type="RefSeq" id="WP_157293244.1">
    <property type="nucleotide sequence ID" value="NZ_CP009885.1"/>
</dbReference>
<name>A0ABD7BYX4_XYLFS</name>
<dbReference type="EMBL" id="CP009885">
    <property type="protein sequence ID" value="QPB72685.1"/>
    <property type="molecule type" value="Genomic_DNA"/>
</dbReference>
<proteinExistence type="predicted"/>
<organism evidence="1 2">
    <name type="scientific">Xylella fastidiosa</name>
    <dbReference type="NCBI Taxonomy" id="2371"/>
    <lineage>
        <taxon>Bacteria</taxon>
        <taxon>Pseudomonadati</taxon>
        <taxon>Pseudomonadota</taxon>
        <taxon>Gammaproteobacteria</taxon>
        <taxon>Lysobacterales</taxon>
        <taxon>Lysobacteraceae</taxon>
        <taxon>Xylella</taxon>
    </lineage>
</organism>
<evidence type="ECO:0000313" key="1">
    <source>
        <dbReference type="EMBL" id="QPB72685.1"/>
    </source>
</evidence>
<dbReference type="AlphaFoldDB" id="A0ABD7BYX4"/>
<protein>
    <submittedName>
        <fullName evidence="1">Uncharacterized protein</fullName>
    </submittedName>
</protein>
<dbReference type="Proteomes" id="UP000196980">
    <property type="component" value="Chromosome"/>
</dbReference>